<organism evidence="3 4">
    <name type="scientific">Channa striata</name>
    <name type="common">Snakehead murrel</name>
    <name type="synonym">Ophicephalus striatus</name>
    <dbReference type="NCBI Taxonomy" id="64152"/>
    <lineage>
        <taxon>Eukaryota</taxon>
        <taxon>Metazoa</taxon>
        <taxon>Chordata</taxon>
        <taxon>Craniata</taxon>
        <taxon>Vertebrata</taxon>
        <taxon>Euteleostomi</taxon>
        <taxon>Actinopterygii</taxon>
        <taxon>Neopterygii</taxon>
        <taxon>Teleostei</taxon>
        <taxon>Neoteleostei</taxon>
        <taxon>Acanthomorphata</taxon>
        <taxon>Anabantaria</taxon>
        <taxon>Anabantiformes</taxon>
        <taxon>Channoidei</taxon>
        <taxon>Channidae</taxon>
        <taxon>Channa</taxon>
    </lineage>
</organism>
<evidence type="ECO:0000256" key="1">
    <source>
        <dbReference type="SAM" id="Phobius"/>
    </source>
</evidence>
<keyword evidence="4" id="KW-1185">Reference proteome</keyword>
<evidence type="ECO:0000259" key="2">
    <source>
        <dbReference type="Pfam" id="PF07693"/>
    </source>
</evidence>
<feature type="transmembrane region" description="Helical" evidence="1">
    <location>
        <begin position="155"/>
        <end position="181"/>
    </location>
</feature>
<comment type="caution">
    <text evidence="3">The sequence shown here is derived from an EMBL/GenBank/DDBJ whole genome shotgun (WGS) entry which is preliminary data.</text>
</comment>
<dbReference type="AlphaFoldDB" id="A0AA88SW62"/>
<proteinExistence type="predicted"/>
<evidence type="ECO:0000313" key="4">
    <source>
        <dbReference type="Proteomes" id="UP001187415"/>
    </source>
</evidence>
<evidence type="ECO:0000313" key="3">
    <source>
        <dbReference type="EMBL" id="KAK2853876.1"/>
    </source>
</evidence>
<dbReference type="PANTHER" id="PTHR22674:SF6">
    <property type="entry name" value="NTPASE KAP FAMILY P-LOOP DOMAIN-CONTAINING PROTEIN 1"/>
    <property type="match status" value="1"/>
</dbReference>
<dbReference type="InterPro" id="IPR011646">
    <property type="entry name" value="KAP_P-loop"/>
</dbReference>
<gene>
    <name evidence="3" type="ORF">Q5P01_006537</name>
</gene>
<protein>
    <recommendedName>
        <fullName evidence="2">KAP NTPase domain-containing protein</fullName>
    </recommendedName>
</protein>
<name>A0AA88SW62_CHASR</name>
<keyword evidence="1" id="KW-1133">Transmembrane helix</keyword>
<feature type="transmembrane region" description="Helical" evidence="1">
    <location>
        <begin position="116"/>
        <end position="135"/>
    </location>
</feature>
<keyword evidence="1" id="KW-0472">Membrane</keyword>
<dbReference type="PANTHER" id="PTHR22674">
    <property type="entry name" value="NTPASE, KAP FAMILY P-LOOP DOMAIN-CONTAINING 1"/>
    <property type="match status" value="1"/>
</dbReference>
<feature type="domain" description="KAP NTPase" evidence="2">
    <location>
        <begin position="36"/>
        <end position="325"/>
    </location>
</feature>
<keyword evidence="1" id="KW-0812">Transmembrane</keyword>
<sequence length="392" mass="45076">MEEYMKQEDRHLSNTGFLSLIFRMLFYRPIWTEENQQHHNIRFIYVNFSAWHFAGSDMLWAGLVIRLFQAMQIHFGKLQLVLYRAAQHDEEEELKKKIVQEGSNHWRPKKICCCPLWFLTLCILLVPIVFLVILFKCGLPKPELNPDDHVNKTSAGVLEGLAIAALGVPAVSALRLAFLVIKNFVYNVDLNVKKGMDNKQISSQLGFMNEVRKEMWFLSRFIQFMEVYERRRIRVVLKITNLHRCSPKKIVAVLDAINILLSDEDSPFISILAVNPEVLIQKVNFADGCLSKEDRAYALLNRIVTLAFTVPPLCDESKRTLFYSLASSSKILEDKCMKKATHRTVSLERASPSDISLVEIAEDSMLINKTTAELDVKEKEVDTLVRSILDQQ</sequence>
<dbReference type="Proteomes" id="UP001187415">
    <property type="component" value="Unassembled WGS sequence"/>
</dbReference>
<reference evidence="3" key="1">
    <citation type="submission" date="2023-07" db="EMBL/GenBank/DDBJ databases">
        <title>Chromosome-level Genome Assembly of Striped Snakehead (Channa striata).</title>
        <authorList>
            <person name="Liu H."/>
        </authorList>
    </citation>
    <scope>NUCLEOTIDE SEQUENCE</scope>
    <source>
        <strain evidence="3">Gz</strain>
        <tissue evidence="3">Muscle</tissue>
    </source>
</reference>
<dbReference type="EMBL" id="JAUPFM010000004">
    <property type="protein sequence ID" value="KAK2853876.1"/>
    <property type="molecule type" value="Genomic_DNA"/>
</dbReference>
<dbReference type="Pfam" id="PF07693">
    <property type="entry name" value="KAP_NTPase"/>
    <property type="match status" value="1"/>
</dbReference>
<dbReference type="InterPro" id="IPR052754">
    <property type="entry name" value="NTPase_KAP_P-loop"/>
</dbReference>
<accession>A0AA88SW62</accession>